<proteinExistence type="predicted"/>
<gene>
    <name evidence="3" type="ORF">P3G67_26335</name>
</gene>
<organism evidence="3 4">
    <name type="scientific">Streptomyces silvisoli</name>
    <dbReference type="NCBI Taxonomy" id="3034235"/>
    <lineage>
        <taxon>Bacteria</taxon>
        <taxon>Bacillati</taxon>
        <taxon>Actinomycetota</taxon>
        <taxon>Actinomycetes</taxon>
        <taxon>Kitasatosporales</taxon>
        <taxon>Streptomycetaceae</taxon>
        <taxon>Streptomyces</taxon>
    </lineage>
</organism>
<accession>A0ABT5ZS79</accession>
<dbReference type="Pfam" id="PF20568">
    <property type="entry name" value="DUF6777"/>
    <property type="match status" value="1"/>
</dbReference>
<feature type="compositionally biased region" description="Low complexity" evidence="1">
    <location>
        <begin position="255"/>
        <end position="265"/>
    </location>
</feature>
<comment type="caution">
    <text evidence="3">The sequence shown here is derived from an EMBL/GenBank/DDBJ whole genome shotgun (WGS) entry which is preliminary data.</text>
</comment>
<reference evidence="3 4" key="1">
    <citation type="submission" date="2023-03" db="EMBL/GenBank/DDBJ databases">
        <title>Draft genome sequence of Streptomyces sp. RB6PN23 isolated from peat swamp forest in Thailand.</title>
        <authorList>
            <person name="Klaysubun C."/>
            <person name="Duangmal K."/>
        </authorList>
    </citation>
    <scope>NUCLEOTIDE SEQUENCE [LARGE SCALE GENOMIC DNA]</scope>
    <source>
        <strain evidence="3 4">RB6PN23</strain>
    </source>
</reference>
<keyword evidence="4" id="KW-1185">Reference proteome</keyword>
<dbReference type="RefSeq" id="WP_276095731.1">
    <property type="nucleotide sequence ID" value="NZ_JARJBC010000019.1"/>
</dbReference>
<dbReference type="InterPro" id="IPR046704">
    <property type="entry name" value="DUF6777"/>
</dbReference>
<protein>
    <recommendedName>
        <fullName evidence="2">DUF6777 domain-containing protein</fullName>
    </recommendedName>
</protein>
<feature type="compositionally biased region" description="Pro residues" evidence="1">
    <location>
        <begin position="239"/>
        <end position="254"/>
    </location>
</feature>
<sequence>MGLAAGVAVLAAVVGLVLSSVLGASPHKEVLLQSAASTGPDPFTPSAGQAATATPSPAATMPSPTANGIRGVPGSTAGLYGGSMHTSSCDVGRLVRFLTANRDKERAWAGVEGIDAAAVPSYIHSLTPVLLRADTRVTNHGYRNGAATSFQSVLQAGTAVLVDDRGLPRVRCACGNPLTPPALVANPRYTGQAWPSYQPSNLVVVTAAPRPMVTIIVVNIQDGSWFERFVGDKGGQDKPVPPPTNQPSGSPSPSPSASASSSASSSPPPPPSTATTSPSSGPSTPTTPVTSPPASSPPPP</sequence>
<feature type="region of interest" description="Disordered" evidence="1">
    <location>
        <begin position="41"/>
        <end position="66"/>
    </location>
</feature>
<feature type="region of interest" description="Disordered" evidence="1">
    <location>
        <begin position="228"/>
        <end position="300"/>
    </location>
</feature>
<dbReference type="EMBL" id="JARJBC010000019">
    <property type="protein sequence ID" value="MDF3292682.1"/>
    <property type="molecule type" value="Genomic_DNA"/>
</dbReference>
<name>A0ABT5ZS79_9ACTN</name>
<feature type="domain" description="DUF6777" evidence="2">
    <location>
        <begin position="71"/>
        <end position="231"/>
    </location>
</feature>
<dbReference type="Proteomes" id="UP001216579">
    <property type="component" value="Unassembled WGS sequence"/>
</dbReference>
<evidence type="ECO:0000313" key="4">
    <source>
        <dbReference type="Proteomes" id="UP001216579"/>
    </source>
</evidence>
<feature type="compositionally biased region" description="Low complexity" evidence="1">
    <location>
        <begin position="44"/>
        <end position="66"/>
    </location>
</feature>
<evidence type="ECO:0000259" key="2">
    <source>
        <dbReference type="Pfam" id="PF20568"/>
    </source>
</evidence>
<feature type="compositionally biased region" description="Pro residues" evidence="1">
    <location>
        <begin position="290"/>
        <end position="300"/>
    </location>
</feature>
<feature type="compositionally biased region" description="Low complexity" evidence="1">
    <location>
        <begin position="273"/>
        <end position="289"/>
    </location>
</feature>
<evidence type="ECO:0000256" key="1">
    <source>
        <dbReference type="SAM" id="MobiDB-lite"/>
    </source>
</evidence>
<evidence type="ECO:0000313" key="3">
    <source>
        <dbReference type="EMBL" id="MDF3292682.1"/>
    </source>
</evidence>